<proteinExistence type="predicted"/>
<dbReference type="SMART" id="SM00871">
    <property type="entry name" value="AraC_E_bind"/>
    <property type="match status" value="1"/>
</dbReference>
<sequence length="173" mass="20107">MTVRYINEPTIEIRSEQPYVGIAVQATLLEWDKMKEHVEELYEWLAKKEIEPAGPLFFRYWIIGSAEEEFHVEVGIPVERMAFGDEQVIVGVIPGGTYLSALHQGHPDHLAKSFNELEIWAKKEGLELDRRWEGEEEIWNGRFECYLTDPQIEPDPAKWEIQLSYLLMSDDAA</sequence>
<dbReference type="InterPro" id="IPR010499">
    <property type="entry name" value="AraC_E-bd"/>
</dbReference>
<organism evidence="2 3">
    <name type="scientific">Planococcus shixiaomingii</name>
    <dbReference type="NCBI Taxonomy" id="3058393"/>
    <lineage>
        <taxon>Bacteria</taxon>
        <taxon>Bacillati</taxon>
        <taxon>Bacillota</taxon>
        <taxon>Bacilli</taxon>
        <taxon>Bacillales</taxon>
        <taxon>Caryophanaceae</taxon>
        <taxon>Planococcus</taxon>
    </lineage>
</organism>
<dbReference type="RefSeq" id="WP_300985564.1">
    <property type="nucleotide sequence ID" value="NZ_CP129236.1"/>
</dbReference>
<dbReference type="Proteomes" id="UP001172055">
    <property type="component" value="Unassembled WGS sequence"/>
</dbReference>
<accession>A0ABT8N141</accession>
<protein>
    <submittedName>
        <fullName evidence="2">GyrI-like domain-containing protein</fullName>
    </submittedName>
</protein>
<dbReference type="Pfam" id="PF06445">
    <property type="entry name" value="GyrI-like"/>
    <property type="match status" value="1"/>
</dbReference>
<comment type="caution">
    <text evidence="2">The sequence shown here is derived from an EMBL/GenBank/DDBJ whole genome shotgun (WGS) entry which is preliminary data.</text>
</comment>
<feature type="domain" description="AraC effector-binding" evidence="1">
    <location>
        <begin position="7"/>
        <end position="168"/>
    </location>
</feature>
<dbReference type="EMBL" id="JAUJWV010000001">
    <property type="protein sequence ID" value="MDN7241593.1"/>
    <property type="molecule type" value="Genomic_DNA"/>
</dbReference>
<evidence type="ECO:0000259" key="1">
    <source>
        <dbReference type="SMART" id="SM00871"/>
    </source>
</evidence>
<dbReference type="InterPro" id="IPR029442">
    <property type="entry name" value="GyrI-like"/>
</dbReference>
<keyword evidence="3" id="KW-1185">Reference proteome</keyword>
<dbReference type="SUPFAM" id="SSF55136">
    <property type="entry name" value="Probable bacterial effector-binding domain"/>
    <property type="match status" value="1"/>
</dbReference>
<name>A0ABT8N141_9BACL</name>
<evidence type="ECO:0000313" key="3">
    <source>
        <dbReference type="Proteomes" id="UP001172055"/>
    </source>
</evidence>
<dbReference type="Gene3D" id="3.20.80.10">
    <property type="entry name" value="Regulatory factor, effector binding domain"/>
    <property type="match status" value="1"/>
</dbReference>
<evidence type="ECO:0000313" key="2">
    <source>
        <dbReference type="EMBL" id="MDN7241593.1"/>
    </source>
</evidence>
<dbReference type="InterPro" id="IPR011256">
    <property type="entry name" value="Reg_factor_effector_dom_sf"/>
</dbReference>
<reference evidence="2 3" key="1">
    <citation type="submission" date="2023-06" db="EMBL/GenBank/DDBJ databases">
        <title>Novel species in genus Planococcus.</title>
        <authorList>
            <person name="Ning S."/>
        </authorList>
    </citation>
    <scope>NUCLEOTIDE SEQUENCE [LARGE SCALE GENOMIC DNA]</scope>
    <source>
        <strain evidence="2 3">N028</strain>
    </source>
</reference>
<gene>
    <name evidence="2" type="ORF">QWY14_07300</name>
</gene>